<evidence type="ECO:0000313" key="2">
    <source>
        <dbReference type="EMBL" id="MCJ0761870.1"/>
    </source>
</evidence>
<feature type="transmembrane region" description="Helical" evidence="1">
    <location>
        <begin position="110"/>
        <end position="131"/>
    </location>
</feature>
<organism evidence="2 3">
    <name type="scientific">Variovorax terrae</name>
    <dbReference type="NCBI Taxonomy" id="2923278"/>
    <lineage>
        <taxon>Bacteria</taxon>
        <taxon>Pseudomonadati</taxon>
        <taxon>Pseudomonadota</taxon>
        <taxon>Betaproteobacteria</taxon>
        <taxon>Burkholderiales</taxon>
        <taxon>Comamonadaceae</taxon>
        <taxon>Variovorax</taxon>
    </lineage>
</organism>
<reference evidence="2" key="1">
    <citation type="submission" date="2022-03" db="EMBL/GenBank/DDBJ databases">
        <authorList>
            <person name="Woo C.Y."/>
        </authorList>
    </citation>
    <scope>NUCLEOTIDE SEQUENCE</scope>
    <source>
        <strain evidence="2">CYS-02</strain>
    </source>
</reference>
<proteinExistence type="predicted"/>
<feature type="transmembrane region" description="Helical" evidence="1">
    <location>
        <begin position="298"/>
        <end position="317"/>
    </location>
</feature>
<dbReference type="RefSeq" id="WP_243303572.1">
    <property type="nucleotide sequence ID" value="NZ_JALGBI010000001.1"/>
</dbReference>
<keyword evidence="1" id="KW-0812">Transmembrane</keyword>
<dbReference type="Proteomes" id="UP001139447">
    <property type="component" value="Unassembled WGS sequence"/>
</dbReference>
<feature type="transmembrane region" description="Helical" evidence="1">
    <location>
        <begin position="329"/>
        <end position="354"/>
    </location>
</feature>
<keyword evidence="1" id="KW-0472">Membrane</keyword>
<feature type="transmembrane region" description="Helical" evidence="1">
    <location>
        <begin position="389"/>
        <end position="409"/>
    </location>
</feature>
<gene>
    <name evidence="2" type="ORF">MMF98_01480</name>
</gene>
<accession>A0A9X2ALN9</accession>
<feature type="transmembrane region" description="Helical" evidence="1">
    <location>
        <begin position="213"/>
        <end position="232"/>
    </location>
</feature>
<dbReference type="AlphaFoldDB" id="A0A9X2ALN9"/>
<feature type="transmembrane region" description="Helical" evidence="1">
    <location>
        <begin position="71"/>
        <end position="98"/>
    </location>
</feature>
<dbReference type="EMBL" id="JALGBI010000001">
    <property type="protein sequence ID" value="MCJ0761870.1"/>
    <property type="molecule type" value="Genomic_DNA"/>
</dbReference>
<comment type="caution">
    <text evidence="2">The sequence shown here is derived from an EMBL/GenBank/DDBJ whole genome shotgun (WGS) entry which is preliminary data.</text>
</comment>
<keyword evidence="1" id="KW-1133">Transmembrane helix</keyword>
<evidence type="ECO:0000256" key="1">
    <source>
        <dbReference type="SAM" id="Phobius"/>
    </source>
</evidence>
<sequence>MVFSLVLIIFQLGGRHFDIRTPLSVFGDGLFHLLMAKRLIAGDGYFIDSALGYPYGSNLYDFPGSDSLSMLFIYLVGKLTGSPFIAVNSYYIVGFPLATWSFALVARRMGIAIVPSVVGGILFTALPFHFLRLNHLYYTWYFVVPLYAWVGWKIYEWNPASRVTRAWWCRAGLSAIGLAVLASAGIYYAVFGMIGLMVAGILGIVERGSLRQLALSIAGCAVIVLTVLANTAPNTLYKLANGPNLQVADRVPQEADIYGLKIAQLLLPQPVHRVEWLREVNREYERLFPLVNENASSSLGLVGGLGFIGLLAFLVFGRRNLAHPTPARYFSVVVFAFLLIATIGGFASLFAFFVSPMIRAWNRISIFIAFFSIAAAMMALAWQSGRLRIYRWGGIASIVMAAVVLAIGLEDQVGNRCDRGCAASMQGHVNRQRYFFANVQKAVPPGAAIYTLPFMEFPETPPKNELETYSLAEGYLYTSGLKWSYGAMKGRDAGDKLYRELEKKPISEQIDAVKALGFTGILIDRRGYEDAGVAVESELKASGKVRLAVEQDFRALYVITP</sequence>
<keyword evidence="3" id="KW-1185">Reference proteome</keyword>
<name>A0A9X2ALN9_9BURK</name>
<protein>
    <submittedName>
        <fullName evidence="2">Sugar translocase</fullName>
    </submittedName>
</protein>
<feature type="transmembrane region" description="Helical" evidence="1">
    <location>
        <begin position="137"/>
        <end position="155"/>
    </location>
</feature>
<evidence type="ECO:0000313" key="3">
    <source>
        <dbReference type="Proteomes" id="UP001139447"/>
    </source>
</evidence>
<feature type="transmembrane region" description="Helical" evidence="1">
    <location>
        <begin position="360"/>
        <end position="382"/>
    </location>
</feature>